<dbReference type="SUPFAM" id="SSF46785">
    <property type="entry name" value="Winged helix' DNA-binding domain"/>
    <property type="match status" value="1"/>
</dbReference>
<dbReference type="InterPro" id="IPR030489">
    <property type="entry name" value="TR_Rrf2-type_CS"/>
</dbReference>
<organism evidence="2 3">
    <name type="scientific">Paenibacillus silagei</name>
    <dbReference type="NCBI Taxonomy" id="1670801"/>
    <lineage>
        <taxon>Bacteria</taxon>
        <taxon>Bacillati</taxon>
        <taxon>Bacillota</taxon>
        <taxon>Bacilli</taxon>
        <taxon>Bacillales</taxon>
        <taxon>Paenibacillaceae</taxon>
        <taxon>Paenibacillus</taxon>
    </lineage>
</organism>
<dbReference type="InterPro" id="IPR000944">
    <property type="entry name" value="Tscrpt_reg_Rrf2"/>
</dbReference>
<evidence type="ECO:0000313" key="2">
    <source>
        <dbReference type="EMBL" id="MBP2111514.1"/>
    </source>
</evidence>
<dbReference type="PROSITE" id="PS51197">
    <property type="entry name" value="HTH_RRF2_2"/>
    <property type="match status" value="1"/>
</dbReference>
<dbReference type="InterPro" id="IPR036388">
    <property type="entry name" value="WH-like_DNA-bd_sf"/>
</dbReference>
<dbReference type="PANTHER" id="PTHR33221">
    <property type="entry name" value="WINGED HELIX-TURN-HELIX TRANSCRIPTIONAL REGULATOR, RRF2 FAMILY"/>
    <property type="match status" value="1"/>
</dbReference>
<dbReference type="Proteomes" id="UP000773462">
    <property type="component" value="Unassembled WGS sequence"/>
</dbReference>
<dbReference type="RefSeq" id="WP_209871337.1">
    <property type="nucleotide sequence ID" value="NZ_JAGGLV010000004.1"/>
</dbReference>
<dbReference type="Pfam" id="PF02082">
    <property type="entry name" value="Rrf2"/>
    <property type="match status" value="1"/>
</dbReference>
<evidence type="ECO:0000313" key="3">
    <source>
        <dbReference type="Proteomes" id="UP000773462"/>
    </source>
</evidence>
<keyword evidence="1" id="KW-0238">DNA-binding</keyword>
<comment type="caution">
    <text evidence="2">The sequence shown here is derived from an EMBL/GenBank/DDBJ whole genome shotgun (WGS) entry which is preliminary data.</text>
</comment>
<dbReference type="EMBL" id="JAGGLV010000004">
    <property type="protein sequence ID" value="MBP2111514.1"/>
    <property type="molecule type" value="Genomic_DNA"/>
</dbReference>
<gene>
    <name evidence="2" type="ORF">J2Z70_001655</name>
</gene>
<keyword evidence="3" id="KW-1185">Reference proteome</keyword>
<dbReference type="PANTHER" id="PTHR33221:SF9">
    <property type="entry name" value="RRF2 FAMILY PROTEIN"/>
    <property type="match status" value="1"/>
</dbReference>
<sequence length="133" mass="14868">MKYSKATNYALHTMLFLVAHTPDKPMGVQQLAERQNVSPTYLSKILTKLVKAGLIESASGANGGYRLRRKGDEISFLDIIHAIEGTASLFDCTLDHPSECLIQQEMVKAEGQMEDYLRNKMMSELAEKMLACQ</sequence>
<dbReference type="InterPro" id="IPR036390">
    <property type="entry name" value="WH_DNA-bd_sf"/>
</dbReference>
<accession>A0ABS4NN77</accession>
<evidence type="ECO:0000256" key="1">
    <source>
        <dbReference type="ARBA" id="ARBA00023125"/>
    </source>
</evidence>
<dbReference type="Gene3D" id="1.10.10.10">
    <property type="entry name" value="Winged helix-like DNA-binding domain superfamily/Winged helix DNA-binding domain"/>
    <property type="match status" value="1"/>
</dbReference>
<protein>
    <submittedName>
        <fullName evidence="2">Rrf2 family protein</fullName>
    </submittedName>
</protein>
<proteinExistence type="predicted"/>
<name>A0ABS4NN77_9BACL</name>
<dbReference type="CDD" id="cd00090">
    <property type="entry name" value="HTH_ARSR"/>
    <property type="match status" value="1"/>
</dbReference>
<dbReference type="PROSITE" id="PS01332">
    <property type="entry name" value="HTH_RRF2_1"/>
    <property type="match status" value="1"/>
</dbReference>
<dbReference type="InterPro" id="IPR011991">
    <property type="entry name" value="ArsR-like_HTH"/>
</dbReference>
<reference evidence="2 3" key="1">
    <citation type="submission" date="2021-03" db="EMBL/GenBank/DDBJ databases">
        <title>Genomic Encyclopedia of Type Strains, Phase IV (KMG-IV): sequencing the most valuable type-strain genomes for metagenomic binning, comparative biology and taxonomic classification.</title>
        <authorList>
            <person name="Goeker M."/>
        </authorList>
    </citation>
    <scope>NUCLEOTIDE SEQUENCE [LARGE SCALE GENOMIC DNA]</scope>
    <source>
        <strain evidence="2 3">DSM 101953</strain>
    </source>
</reference>
<dbReference type="NCBIfam" id="TIGR00738">
    <property type="entry name" value="rrf2_super"/>
    <property type="match status" value="1"/>
</dbReference>